<sequence>MKPFSGLLWWLLLLMPLTLSAAEDSASVIRNSDKAEGFINFYFDNGSGQLYLEAHHLNRPMLLLTSLPQGAGSNDIGLDRGQLGNTRMVQLERQGPYVLLKQLNTRYRADSHNPFEQRAVADAFADSVLWQGKLLPGKRLLVPLNELLLTDLHGITQQLSATGQGHYHLDQSRSVILPTSVKSFGRNSDVDVQLTFSADKAGAQVADVAPDGQALSLQVRFSFIALPEPGYQPRAYHPMSGYLADEYRDYATPIDQEMTKRLLLRHRLQKVHPGPAPSEVIKPIVYYLDPGVPEPIRSALLEGGRWWSQAFDAAGFLNAFKMEMLPDDADPQDIRYNVVQWVHRATRGWSYGAVVTDPRTGEIIKGQVTLGSLRVRQDLLIARGVTAGWSDRVAADNASMALALARIRQLAAHEIGHTLGLSHNFAASSNGNASVMDYPHPYIRVHEGQIDISQPYREGIGEWDKFAIAYGYGDFGEQTATRTALAELLQQVQQQGLRYIAEADSRQSSAANAWASLWDRGDDPVVELERLQQVRKLALQQFSGTALLNGQPLGELADALVPVYLLSRYQLQAAAKFIGGIDYSYQADIHGGSWHYMAPEMQLRALQALLAALDSDALYLPTSLYARLVPKAGDYQRSRESFASSLGVANDPQAMAEALSRHVVSLLLQSERLNRIAQQASRDNEQLSLSKLLDQLAAKTLLADLPSGDKEAVAMRVNAVVLDAVLDAMENPASSPEVRAQLRAKLTFWQQQFNRKEKRVTAFVAAHYQLMQSVIEQQAQQPRKRMILNPVPMPPGAPI</sequence>
<dbReference type="SUPFAM" id="SSF55486">
    <property type="entry name" value="Metalloproteases ('zincins'), catalytic domain"/>
    <property type="match status" value="1"/>
</dbReference>
<dbReference type="Pfam" id="PF17148">
    <property type="entry name" value="DUF5117"/>
    <property type="match status" value="1"/>
</dbReference>
<organism evidence="4 5">
    <name type="scientific">Shewanella fodinae</name>
    <dbReference type="NCBI Taxonomy" id="552357"/>
    <lineage>
        <taxon>Bacteria</taxon>
        <taxon>Pseudomonadati</taxon>
        <taxon>Pseudomonadota</taxon>
        <taxon>Gammaproteobacteria</taxon>
        <taxon>Alteromonadales</taxon>
        <taxon>Shewanellaceae</taxon>
        <taxon>Shewanella</taxon>
    </lineage>
</organism>
<accession>A0A4R2FL67</accession>
<dbReference type="InterPro" id="IPR034032">
    <property type="entry name" value="Zn_MMP-like_bac"/>
</dbReference>
<feature type="domain" description="DUF5117" evidence="3">
    <location>
        <begin position="81"/>
        <end position="270"/>
    </location>
</feature>
<evidence type="ECO:0000313" key="4">
    <source>
        <dbReference type="EMBL" id="TCN90566.1"/>
    </source>
</evidence>
<feature type="domain" description="EcxA zinc-binding" evidence="2">
    <location>
        <begin position="397"/>
        <end position="699"/>
    </location>
</feature>
<dbReference type="PANTHER" id="PTHR38478">
    <property type="entry name" value="PEPTIDASE M1A AND M12B"/>
    <property type="match status" value="1"/>
</dbReference>
<protein>
    <submittedName>
        <fullName evidence="4">Uncharacterized protein DUF5117</fullName>
    </submittedName>
</protein>
<feature type="signal peptide" evidence="1">
    <location>
        <begin position="1"/>
        <end position="21"/>
    </location>
</feature>
<dbReference type="GO" id="GO:0008237">
    <property type="term" value="F:metallopeptidase activity"/>
    <property type="evidence" value="ECO:0007669"/>
    <property type="project" value="InterPro"/>
</dbReference>
<comment type="caution">
    <text evidence="4">The sequence shown here is derived from an EMBL/GenBank/DDBJ whole genome shotgun (WGS) entry which is preliminary data.</text>
</comment>
<dbReference type="OrthoDB" id="9776599at2"/>
<evidence type="ECO:0000256" key="1">
    <source>
        <dbReference type="SAM" id="SignalP"/>
    </source>
</evidence>
<dbReference type="InterPro" id="IPR032534">
    <property type="entry name" value="EcxA_zinc-bd"/>
</dbReference>
<dbReference type="Gene3D" id="3.40.390.10">
    <property type="entry name" value="Collagenase (Catalytic Domain)"/>
    <property type="match status" value="1"/>
</dbReference>
<keyword evidence="5" id="KW-1185">Reference proteome</keyword>
<reference evidence="4 5" key="1">
    <citation type="submission" date="2019-03" db="EMBL/GenBank/DDBJ databases">
        <title>Freshwater and sediment microbial communities from various areas in North America, analyzing microbe dynamics in response to fracking.</title>
        <authorList>
            <person name="Lamendella R."/>
        </authorList>
    </citation>
    <scope>NUCLEOTIDE SEQUENCE [LARGE SCALE GENOMIC DNA]</scope>
    <source>
        <strain evidence="4 5">74A</strain>
    </source>
</reference>
<dbReference type="InterPro" id="IPR033413">
    <property type="entry name" value="DUF5117"/>
</dbReference>
<name>A0A4R2FL67_9GAMM</name>
<dbReference type="AlphaFoldDB" id="A0A4R2FL67"/>
<dbReference type="PANTHER" id="PTHR38478:SF1">
    <property type="entry name" value="ZINC DEPENDENT METALLOPROTEASE DOMAIN LIPOPROTEIN"/>
    <property type="match status" value="1"/>
</dbReference>
<evidence type="ECO:0000259" key="2">
    <source>
        <dbReference type="Pfam" id="PF16313"/>
    </source>
</evidence>
<evidence type="ECO:0000259" key="3">
    <source>
        <dbReference type="Pfam" id="PF17148"/>
    </source>
</evidence>
<dbReference type="Pfam" id="PF16313">
    <property type="entry name" value="DUF4953"/>
    <property type="match status" value="1"/>
</dbReference>
<dbReference type="RefSeq" id="WP_133037315.1">
    <property type="nucleotide sequence ID" value="NZ_SLWF01000001.1"/>
</dbReference>
<keyword evidence="1" id="KW-0732">Signal</keyword>
<feature type="chain" id="PRO_5020542161" evidence="1">
    <location>
        <begin position="22"/>
        <end position="799"/>
    </location>
</feature>
<evidence type="ECO:0000313" key="5">
    <source>
        <dbReference type="Proteomes" id="UP000294832"/>
    </source>
</evidence>
<gene>
    <name evidence="4" type="ORF">EDC91_10136</name>
</gene>
<dbReference type="Proteomes" id="UP000294832">
    <property type="component" value="Unassembled WGS sequence"/>
</dbReference>
<dbReference type="EMBL" id="SLWF01000001">
    <property type="protein sequence ID" value="TCN90566.1"/>
    <property type="molecule type" value="Genomic_DNA"/>
</dbReference>
<proteinExistence type="predicted"/>
<dbReference type="CDD" id="cd04276">
    <property type="entry name" value="ZnMc_MMP_like_2"/>
    <property type="match status" value="1"/>
</dbReference>
<dbReference type="InterPro" id="IPR024079">
    <property type="entry name" value="MetalloPept_cat_dom_sf"/>
</dbReference>